<feature type="compositionally biased region" description="Basic and acidic residues" evidence="1">
    <location>
        <begin position="76"/>
        <end position="90"/>
    </location>
</feature>
<proteinExistence type="predicted"/>
<gene>
    <name evidence="3" type="ORF">CSUB01_12242</name>
</gene>
<feature type="region of interest" description="Disordered" evidence="1">
    <location>
        <begin position="73"/>
        <end position="129"/>
    </location>
</feature>
<feature type="region of interest" description="Disordered" evidence="1">
    <location>
        <begin position="38"/>
        <end position="57"/>
    </location>
</feature>
<feature type="compositionally biased region" description="Basic and acidic residues" evidence="1">
    <location>
        <begin position="102"/>
        <end position="112"/>
    </location>
</feature>
<evidence type="ECO:0000256" key="1">
    <source>
        <dbReference type="SAM" id="MobiDB-lite"/>
    </source>
</evidence>
<evidence type="ECO:0000313" key="4">
    <source>
        <dbReference type="Proteomes" id="UP000027238"/>
    </source>
</evidence>
<comment type="caution">
    <text evidence="3">The sequence shown here is derived from an EMBL/GenBank/DDBJ whole genome shotgun (WGS) entry which is preliminary data.</text>
</comment>
<evidence type="ECO:0000313" key="3">
    <source>
        <dbReference type="EMBL" id="KDN60813.1"/>
    </source>
</evidence>
<name>A0A066WV97_COLSU</name>
<dbReference type="eggNOG" id="ENOG502TBH3">
    <property type="taxonomic scope" value="Eukaryota"/>
</dbReference>
<evidence type="ECO:0000256" key="2">
    <source>
        <dbReference type="SAM" id="SignalP"/>
    </source>
</evidence>
<dbReference type="EMBL" id="JMSE01001470">
    <property type="protein sequence ID" value="KDN60813.1"/>
    <property type="molecule type" value="Genomic_DNA"/>
</dbReference>
<feature type="chain" id="PRO_5001629453" evidence="2">
    <location>
        <begin position="21"/>
        <end position="155"/>
    </location>
</feature>
<dbReference type="HOGENOM" id="CLU_1695367_0_0_1"/>
<feature type="signal peptide" evidence="2">
    <location>
        <begin position="1"/>
        <end position="20"/>
    </location>
</feature>
<accession>A0A066WV97</accession>
<keyword evidence="4" id="KW-1185">Reference proteome</keyword>
<reference evidence="4" key="1">
    <citation type="journal article" date="2014" name="Genome Announc.">
        <title>Draft genome sequence of Colletotrichum sublineola, a destructive pathogen of cultivated sorghum.</title>
        <authorList>
            <person name="Baroncelli R."/>
            <person name="Sanz-Martin J.M."/>
            <person name="Rech G.E."/>
            <person name="Sukno S.A."/>
            <person name="Thon M.R."/>
        </authorList>
    </citation>
    <scope>NUCLEOTIDE SEQUENCE [LARGE SCALE GENOMIC DNA]</scope>
    <source>
        <strain evidence="4">TX430BB</strain>
    </source>
</reference>
<keyword evidence="2" id="KW-0732">Signal</keyword>
<sequence>MKFRSVSIAAIIAALSAVQAAPLNARSSDLATNLAPRNEMQHYDRRGKNGGVRTIGEELEDNKRKAAEAAKLGIPADRRSMDKNDRRGETLEQEFEEEQELADEKGEAVDKKLKVRSGPSTAEAATLDDRAVDKKTKATLDKIRAGVALSPPQED</sequence>
<dbReference type="Proteomes" id="UP000027238">
    <property type="component" value="Unassembled WGS sequence"/>
</dbReference>
<organism evidence="3 4">
    <name type="scientific">Colletotrichum sublineola</name>
    <name type="common">Sorghum anthracnose fungus</name>
    <dbReference type="NCBI Taxonomy" id="1173701"/>
    <lineage>
        <taxon>Eukaryota</taxon>
        <taxon>Fungi</taxon>
        <taxon>Dikarya</taxon>
        <taxon>Ascomycota</taxon>
        <taxon>Pezizomycotina</taxon>
        <taxon>Sordariomycetes</taxon>
        <taxon>Hypocreomycetidae</taxon>
        <taxon>Glomerellales</taxon>
        <taxon>Glomerellaceae</taxon>
        <taxon>Colletotrichum</taxon>
        <taxon>Colletotrichum graminicola species complex</taxon>
    </lineage>
</organism>
<feature type="compositionally biased region" description="Acidic residues" evidence="1">
    <location>
        <begin position="91"/>
        <end position="101"/>
    </location>
</feature>
<dbReference type="AlphaFoldDB" id="A0A066WV97"/>
<protein>
    <submittedName>
        <fullName evidence="3">Uncharacterized protein</fullName>
    </submittedName>
</protein>